<gene>
    <name evidence="3" type="ORF">HMPREF0860_1969</name>
    <name evidence="2" type="ORF">HMPREF1325_1276</name>
</gene>
<dbReference type="PANTHER" id="PTHR47738">
    <property type="entry name" value="PTS SYSTEM FRUCTOSE-LIKE EIIA COMPONENT-RELATED"/>
    <property type="match status" value="1"/>
</dbReference>
<name>U1FME7_TRESO</name>
<dbReference type="Proteomes" id="UP000016412">
    <property type="component" value="Unassembled WGS sequence"/>
</dbReference>
<dbReference type="Gene3D" id="3.40.930.10">
    <property type="entry name" value="Mannitol-specific EII, Chain A"/>
    <property type="match status" value="1"/>
</dbReference>
<feature type="domain" description="PTS EIIA type-2" evidence="1">
    <location>
        <begin position="4"/>
        <end position="148"/>
    </location>
</feature>
<dbReference type="RefSeq" id="WP_021330084.1">
    <property type="nucleotide sequence ID" value="NZ_AUZJ01000020.1"/>
</dbReference>
<keyword evidence="2" id="KW-0670">Pyruvate</keyword>
<evidence type="ECO:0000313" key="5">
    <source>
        <dbReference type="Proteomes" id="UP000016646"/>
    </source>
</evidence>
<protein>
    <submittedName>
        <fullName evidence="2">Phosphoenolpyruvate-dependent sugar PTS family porter, EIIA 2 component</fullName>
    </submittedName>
</protein>
<dbReference type="PATRIC" id="fig|1125725.3.peg.1051"/>
<sequence>MLSHLLTPANIKADLESTEKDEVFEEMLEMVVASQPSVDRQDALNALMLREAQQTTGIIPGIAVPHAQCASVRGTAIALGVSRSGVEYDSLDGSPVNFIIMMLFAQGDTESHLQTMKDVANLLQSPDFLKTIMEKKTPQEIFDAVCNFEMSLQG</sequence>
<dbReference type="PROSITE" id="PS51094">
    <property type="entry name" value="PTS_EIIA_TYPE_2"/>
    <property type="match status" value="1"/>
</dbReference>
<dbReference type="EMBL" id="AVQI01000030">
    <property type="protein sequence ID" value="ERK03839.1"/>
    <property type="molecule type" value="Genomic_DNA"/>
</dbReference>
<reference evidence="4 5" key="1">
    <citation type="submission" date="2013-08" db="EMBL/GenBank/DDBJ databases">
        <authorList>
            <person name="Durkin A.S."/>
            <person name="Haft D.R."/>
            <person name="McCorrison J."/>
            <person name="Torralba M."/>
            <person name="Gillis M."/>
            <person name="Haft D.H."/>
            <person name="Methe B."/>
            <person name="Sutton G."/>
            <person name="Nelson K.E."/>
        </authorList>
    </citation>
    <scope>NUCLEOTIDE SEQUENCE [LARGE SCALE GENOMIC DNA]</scope>
    <source>
        <strain evidence="3 5">ATCC 35536</strain>
        <strain evidence="2 4">VPI DR56BR1116</strain>
    </source>
</reference>
<dbReference type="STRING" id="1125725.HMPREF1325_1276"/>
<dbReference type="SUPFAM" id="SSF55804">
    <property type="entry name" value="Phoshotransferase/anion transport protein"/>
    <property type="match status" value="1"/>
</dbReference>
<proteinExistence type="predicted"/>
<evidence type="ECO:0000313" key="4">
    <source>
        <dbReference type="Proteomes" id="UP000016412"/>
    </source>
</evidence>
<dbReference type="eggNOG" id="COG1762">
    <property type="taxonomic scope" value="Bacteria"/>
</dbReference>
<dbReference type="InterPro" id="IPR002178">
    <property type="entry name" value="PTS_EIIA_type-2_dom"/>
</dbReference>
<accession>U1FME7</accession>
<dbReference type="Pfam" id="PF00359">
    <property type="entry name" value="PTS_EIIA_2"/>
    <property type="match status" value="1"/>
</dbReference>
<keyword evidence="5" id="KW-1185">Reference proteome</keyword>
<evidence type="ECO:0000313" key="3">
    <source>
        <dbReference type="EMBL" id="ERK03839.1"/>
    </source>
</evidence>
<evidence type="ECO:0000259" key="1">
    <source>
        <dbReference type="PROSITE" id="PS51094"/>
    </source>
</evidence>
<organism evidence="2 4">
    <name type="scientific">Treponema socranskii subsp. socranskii VPI DR56BR1116 = ATCC 35536</name>
    <dbReference type="NCBI Taxonomy" id="1125725"/>
    <lineage>
        <taxon>Bacteria</taxon>
        <taxon>Pseudomonadati</taxon>
        <taxon>Spirochaetota</taxon>
        <taxon>Spirochaetia</taxon>
        <taxon>Spirochaetales</taxon>
        <taxon>Treponemataceae</taxon>
        <taxon>Treponema</taxon>
    </lineage>
</organism>
<evidence type="ECO:0000313" key="2">
    <source>
        <dbReference type="EMBL" id="ERF61023.1"/>
    </source>
</evidence>
<dbReference type="InterPro" id="IPR051541">
    <property type="entry name" value="PTS_SugarTrans_NitroReg"/>
</dbReference>
<dbReference type="CDD" id="cd00211">
    <property type="entry name" value="PTS_IIA_fru"/>
    <property type="match status" value="1"/>
</dbReference>
<dbReference type="Proteomes" id="UP000016646">
    <property type="component" value="Unassembled WGS sequence"/>
</dbReference>
<dbReference type="InterPro" id="IPR016152">
    <property type="entry name" value="PTrfase/Anion_transptr"/>
</dbReference>
<dbReference type="EMBL" id="AUZJ01000020">
    <property type="protein sequence ID" value="ERF61023.1"/>
    <property type="molecule type" value="Genomic_DNA"/>
</dbReference>
<dbReference type="OrthoDB" id="95460at2"/>
<comment type="caution">
    <text evidence="2">The sequence shown here is derived from an EMBL/GenBank/DDBJ whole genome shotgun (WGS) entry which is preliminary data.</text>
</comment>
<dbReference type="AlphaFoldDB" id="U1FME7"/>